<dbReference type="AlphaFoldDB" id="A0A8J9V3Y6"/>
<dbReference type="Pfam" id="PF19314">
    <property type="entry name" value="DUF5917"/>
    <property type="match status" value="1"/>
</dbReference>
<evidence type="ECO:0000259" key="3">
    <source>
        <dbReference type="Pfam" id="PF19314"/>
    </source>
</evidence>
<feature type="non-terminal residue" evidence="4">
    <location>
        <position position="983"/>
    </location>
</feature>
<reference evidence="4" key="1">
    <citation type="submission" date="2021-12" db="EMBL/GenBank/DDBJ databases">
        <authorList>
            <person name="Martin H S."/>
        </authorList>
    </citation>
    <scope>NUCLEOTIDE SEQUENCE</scope>
</reference>
<organism evidence="4 5">
    <name type="scientific">Brenthis ino</name>
    <name type="common">lesser marbled fritillary</name>
    <dbReference type="NCBI Taxonomy" id="405034"/>
    <lineage>
        <taxon>Eukaryota</taxon>
        <taxon>Metazoa</taxon>
        <taxon>Ecdysozoa</taxon>
        <taxon>Arthropoda</taxon>
        <taxon>Hexapoda</taxon>
        <taxon>Insecta</taxon>
        <taxon>Pterygota</taxon>
        <taxon>Neoptera</taxon>
        <taxon>Endopterygota</taxon>
        <taxon>Lepidoptera</taxon>
        <taxon>Glossata</taxon>
        <taxon>Ditrysia</taxon>
        <taxon>Papilionoidea</taxon>
        <taxon>Nymphalidae</taxon>
        <taxon>Heliconiinae</taxon>
        <taxon>Argynnini</taxon>
        <taxon>Brenthis</taxon>
    </lineage>
</organism>
<accession>A0A8J9V3Y6</accession>
<dbReference type="PANTHER" id="PTHR21705:SF11">
    <property type="entry name" value="FHIP FAMILY PROTEIN CG3558"/>
    <property type="match status" value="1"/>
</dbReference>
<protein>
    <recommendedName>
        <fullName evidence="3">FHF complex subunit HOOK-interacting protein C-terminal domain-containing protein</fullName>
    </recommendedName>
</protein>
<evidence type="ECO:0000313" key="4">
    <source>
        <dbReference type="EMBL" id="CAH0731766.1"/>
    </source>
</evidence>
<dbReference type="Proteomes" id="UP000838878">
    <property type="component" value="Chromosome 9"/>
</dbReference>
<dbReference type="InterPro" id="IPR045669">
    <property type="entry name" value="FHIP_C"/>
</dbReference>
<feature type="compositionally biased region" description="Polar residues" evidence="2">
    <location>
        <begin position="855"/>
        <end position="867"/>
    </location>
</feature>
<evidence type="ECO:0000313" key="5">
    <source>
        <dbReference type="Proteomes" id="UP000838878"/>
    </source>
</evidence>
<feature type="region of interest" description="Disordered" evidence="2">
    <location>
        <begin position="653"/>
        <end position="696"/>
    </location>
</feature>
<dbReference type="OrthoDB" id="6287422at2759"/>
<feature type="compositionally biased region" description="Basic and acidic residues" evidence="2">
    <location>
        <begin position="870"/>
        <end position="884"/>
    </location>
</feature>
<sequence>MSWLRTTSKTLARQLSRSLDPRHDYEPQACYNSFCKHWQQAHDIIQKSQPQHLHDDVLGVVNHLEQLTTLLVLEARAREINRMPAPAACLEYLLSENLLDKLYEWAKCTGIYENAVRLEQLKLFGNLINHYSSQVIAAEPFLRPLLKLLQGFRNQIPPANLESQLVTVLNQLCVVLMQNMRLIDLFFLMTETQNGSQAEFIIGRLLLSSVHREGSAGSVARDAFLLCAKMSAKCPPLAHCLLAGNACPILATGLSGLYSLLPRAAAGAAPRLAPDDVNRVHKLTLFIDSLEFCNAVAQVAHPSIRKHLLDLLYQGFLVPVMGPALLQKKAGPLQSECAEQATAMTYLELLLRCVSAGGLLRVVLHFLFSYEYDGVKVIDVLLGRLEGNSQLSLVTLCLMETLIDLNCEDVMIELIYKHLINGNHLMAVYRNKLTDPEPYREAAVSFLGLSPKCCSRPVEKTKEWVDELALSGRRVLDFKRDDDNRRMNGVHGEIAMNNLVHEVNFDYGNPNETLYHNYHAYLCDARYEIVSRSIACVNWSFKYDSIPKREANNNTKEMKEIDTQIPLREQDSLVSLCTSGYNTLKTSDTSEKEPHSLNSLNELVENKVSEKNSTGDECKINEYDAIKSDSEKEHHSLGSLSDVDHSKVLETQCKENDKNKTSDEKELSSSFLNDVSNKEQNEVNETKDHDSLTSIGGSSEYDSFRYRLDDNEDEGFAEDSFRKNFAKNDVSSRDVREYDEVSTIRNWRASAESIIGPLLHRLLKKASNFLESDVATTCRVSSILGKLASLPTPLLTAMLLCPGSALQPNVPSLFQILSRLKEELDELTDGLENSSELVDKARVFLIQREMTLANSRAQTNDESQAHAQSPRRDESPFRRAESKRRSFSSSLSNMFNRKTSLSPSQQNSQSLQSSMYNSNSPLQKRPIFTQEAYWNQSITLRSVLNAVILDEWLKELSALCEEQALRLSADSYENDTYIRTVAL</sequence>
<evidence type="ECO:0000256" key="1">
    <source>
        <dbReference type="ARBA" id="ARBA00024336"/>
    </source>
</evidence>
<dbReference type="PANTHER" id="PTHR21705">
    <property type="entry name" value="RAI16 PROTEIN-RELATED"/>
    <property type="match status" value="1"/>
</dbReference>
<proteinExistence type="inferred from homology"/>
<dbReference type="InterPro" id="IPR019384">
    <property type="entry name" value="FHIP"/>
</dbReference>
<feature type="domain" description="FHF complex subunit HOOK-interacting protein C-terminal" evidence="3">
    <location>
        <begin position="755"/>
        <end position="848"/>
    </location>
</feature>
<keyword evidence="5" id="KW-1185">Reference proteome</keyword>
<dbReference type="Pfam" id="PF10257">
    <property type="entry name" value="RAI16-like"/>
    <property type="match status" value="1"/>
</dbReference>
<gene>
    <name evidence="4" type="ORF">BINO364_LOCUS16556</name>
</gene>
<feature type="compositionally biased region" description="Basic and acidic residues" evidence="2">
    <location>
        <begin position="653"/>
        <end position="667"/>
    </location>
</feature>
<feature type="compositionally biased region" description="Basic and acidic residues" evidence="2">
    <location>
        <begin position="676"/>
        <end position="691"/>
    </location>
</feature>
<comment type="similarity">
    <text evidence="1">Belongs to the FHIP family.</text>
</comment>
<evidence type="ECO:0000256" key="2">
    <source>
        <dbReference type="SAM" id="MobiDB-lite"/>
    </source>
</evidence>
<dbReference type="EMBL" id="OV170229">
    <property type="protein sequence ID" value="CAH0731766.1"/>
    <property type="molecule type" value="Genomic_DNA"/>
</dbReference>
<feature type="region of interest" description="Disordered" evidence="2">
    <location>
        <begin position="855"/>
        <end position="918"/>
    </location>
</feature>
<name>A0A8J9V3Y6_9NEOP</name>
<feature type="compositionally biased region" description="Low complexity" evidence="2">
    <location>
        <begin position="900"/>
        <end position="918"/>
    </location>
</feature>